<reference evidence="3" key="1">
    <citation type="submission" date="2022-10" db="EMBL/GenBank/DDBJ databases">
        <title>Puccinia triticina Genome sequencing and assembly.</title>
        <authorList>
            <person name="Li C."/>
        </authorList>
    </citation>
    <scope>NUCLEOTIDE SEQUENCE</scope>
    <source>
        <strain evidence="3">Pt15</strain>
    </source>
</reference>
<gene>
    <name evidence="3" type="ORF">PtA15_7A77</name>
</gene>
<name>A0ABY7CQE6_9BASI</name>
<protein>
    <submittedName>
        <fullName evidence="3">Uncharacterized protein</fullName>
    </submittedName>
</protein>
<evidence type="ECO:0000313" key="4">
    <source>
        <dbReference type="Proteomes" id="UP001164743"/>
    </source>
</evidence>
<feature type="transmembrane region" description="Helical" evidence="2">
    <location>
        <begin position="137"/>
        <end position="158"/>
    </location>
</feature>
<keyword evidence="2" id="KW-0472">Membrane</keyword>
<dbReference type="GeneID" id="77812306"/>
<keyword evidence="2" id="KW-0812">Transmembrane</keyword>
<organism evidence="3 4">
    <name type="scientific">Puccinia triticina</name>
    <dbReference type="NCBI Taxonomy" id="208348"/>
    <lineage>
        <taxon>Eukaryota</taxon>
        <taxon>Fungi</taxon>
        <taxon>Dikarya</taxon>
        <taxon>Basidiomycota</taxon>
        <taxon>Pucciniomycotina</taxon>
        <taxon>Pucciniomycetes</taxon>
        <taxon>Pucciniales</taxon>
        <taxon>Pucciniaceae</taxon>
        <taxon>Puccinia</taxon>
    </lineage>
</organism>
<evidence type="ECO:0000256" key="1">
    <source>
        <dbReference type="SAM" id="MobiDB-lite"/>
    </source>
</evidence>
<feature type="compositionally biased region" description="Low complexity" evidence="1">
    <location>
        <begin position="114"/>
        <end position="130"/>
    </location>
</feature>
<feature type="region of interest" description="Disordered" evidence="1">
    <location>
        <begin position="1"/>
        <end position="36"/>
    </location>
</feature>
<feature type="region of interest" description="Disordered" evidence="1">
    <location>
        <begin position="106"/>
        <end position="130"/>
    </location>
</feature>
<evidence type="ECO:0000313" key="3">
    <source>
        <dbReference type="EMBL" id="WAQ86351.1"/>
    </source>
</evidence>
<feature type="compositionally biased region" description="Basic residues" evidence="1">
    <location>
        <begin position="8"/>
        <end position="24"/>
    </location>
</feature>
<keyword evidence="4" id="KW-1185">Reference proteome</keyword>
<proteinExistence type="predicted"/>
<sequence>MNFNSGPVRRKSKYQRLKGWHAKRATNSSDAIEDSAETSQLRDCLNTNGSGSTCLNASTSAALSSTSTALPSASTVLPSTSPVFPPNNATNTGASTSVYLAPNSTANTGSSASGPITHANATTTTAHPGTFATNSRLGWKIGLVAPLIVILFIIGLVIRHKMVKKRNMREKWQEVGIHHDLGGEKRQQAARESQKETKGIHPKGTREDNLQAQEILSTPELARRKEPSQPEMLGLERGCQVDEEDNRSRKSSVASRFSLRSFSLRPPMDMSVFQTRTDAALDTIQLEIKHRERMSKMK</sequence>
<keyword evidence="2" id="KW-1133">Transmembrane helix</keyword>
<dbReference type="Proteomes" id="UP001164743">
    <property type="component" value="Chromosome 7A"/>
</dbReference>
<dbReference type="EMBL" id="CP110427">
    <property type="protein sequence ID" value="WAQ86351.1"/>
    <property type="molecule type" value="Genomic_DNA"/>
</dbReference>
<evidence type="ECO:0000256" key="2">
    <source>
        <dbReference type="SAM" id="Phobius"/>
    </source>
</evidence>
<dbReference type="RefSeq" id="XP_053021906.1">
    <property type="nucleotide sequence ID" value="XM_053171422.1"/>
</dbReference>
<accession>A0ABY7CQE6</accession>
<feature type="region of interest" description="Disordered" evidence="1">
    <location>
        <begin position="179"/>
        <end position="208"/>
    </location>
</feature>